<protein>
    <submittedName>
        <fullName evidence="1">Uncharacterized protein</fullName>
    </submittedName>
</protein>
<sequence length="119" mass="13386">MCSTALHPRRAGDKSAARILKAIKELSMTFDVVRVASFQKYHPRPDDLRCSAKISKISLSTVHTPHLKPYNVPVVQKIISKQGRKSYPFLDDGLLGAQYHRYNAYKKILDSYAGVVALQ</sequence>
<gene>
    <name evidence="1" type="ORF">L2E82_45620</name>
</gene>
<reference evidence="1 2" key="2">
    <citation type="journal article" date="2022" name="Mol. Ecol. Resour.">
        <title>The genomes of chicory, endive, great burdock and yacon provide insights into Asteraceae paleo-polyploidization history and plant inulin production.</title>
        <authorList>
            <person name="Fan W."/>
            <person name="Wang S."/>
            <person name="Wang H."/>
            <person name="Wang A."/>
            <person name="Jiang F."/>
            <person name="Liu H."/>
            <person name="Zhao H."/>
            <person name="Xu D."/>
            <person name="Zhang Y."/>
        </authorList>
    </citation>
    <scope>NUCLEOTIDE SEQUENCE [LARGE SCALE GENOMIC DNA]</scope>
    <source>
        <strain evidence="2">cv. Punajuju</strain>
        <tissue evidence="1">Leaves</tissue>
    </source>
</reference>
<accession>A0ACB8ZSL2</accession>
<proteinExistence type="predicted"/>
<organism evidence="1 2">
    <name type="scientific">Cichorium intybus</name>
    <name type="common">Chicory</name>
    <dbReference type="NCBI Taxonomy" id="13427"/>
    <lineage>
        <taxon>Eukaryota</taxon>
        <taxon>Viridiplantae</taxon>
        <taxon>Streptophyta</taxon>
        <taxon>Embryophyta</taxon>
        <taxon>Tracheophyta</taxon>
        <taxon>Spermatophyta</taxon>
        <taxon>Magnoliopsida</taxon>
        <taxon>eudicotyledons</taxon>
        <taxon>Gunneridae</taxon>
        <taxon>Pentapetalae</taxon>
        <taxon>asterids</taxon>
        <taxon>campanulids</taxon>
        <taxon>Asterales</taxon>
        <taxon>Asteraceae</taxon>
        <taxon>Cichorioideae</taxon>
        <taxon>Cichorieae</taxon>
        <taxon>Cichoriinae</taxon>
        <taxon>Cichorium</taxon>
    </lineage>
</organism>
<evidence type="ECO:0000313" key="2">
    <source>
        <dbReference type="Proteomes" id="UP001055811"/>
    </source>
</evidence>
<reference evidence="2" key="1">
    <citation type="journal article" date="2022" name="Mol. Ecol. Resour.">
        <title>The genomes of chicory, endive, great burdock and yacon provide insights into Asteraceae palaeo-polyploidization history and plant inulin production.</title>
        <authorList>
            <person name="Fan W."/>
            <person name="Wang S."/>
            <person name="Wang H."/>
            <person name="Wang A."/>
            <person name="Jiang F."/>
            <person name="Liu H."/>
            <person name="Zhao H."/>
            <person name="Xu D."/>
            <person name="Zhang Y."/>
        </authorList>
    </citation>
    <scope>NUCLEOTIDE SEQUENCE [LARGE SCALE GENOMIC DNA]</scope>
    <source>
        <strain evidence="2">cv. Punajuju</strain>
    </source>
</reference>
<name>A0ACB8ZSL2_CICIN</name>
<dbReference type="Proteomes" id="UP001055811">
    <property type="component" value="Linkage Group LG08"/>
</dbReference>
<comment type="caution">
    <text evidence="1">The sequence shown here is derived from an EMBL/GenBank/DDBJ whole genome shotgun (WGS) entry which is preliminary data.</text>
</comment>
<dbReference type="EMBL" id="CM042016">
    <property type="protein sequence ID" value="KAI3700979.1"/>
    <property type="molecule type" value="Genomic_DNA"/>
</dbReference>
<evidence type="ECO:0000313" key="1">
    <source>
        <dbReference type="EMBL" id="KAI3700979.1"/>
    </source>
</evidence>
<keyword evidence="2" id="KW-1185">Reference proteome</keyword>